<proteinExistence type="predicted"/>
<dbReference type="InterPro" id="IPR000845">
    <property type="entry name" value="Nucleoside_phosphorylase_d"/>
</dbReference>
<evidence type="ECO:0000256" key="4">
    <source>
        <dbReference type="PROSITE-ProRule" id="PRU00134"/>
    </source>
</evidence>
<dbReference type="GO" id="GO:0003824">
    <property type="term" value="F:catalytic activity"/>
    <property type="evidence" value="ECO:0007669"/>
    <property type="project" value="InterPro"/>
</dbReference>
<dbReference type="Pfam" id="PF01753">
    <property type="entry name" value="zf-MYND"/>
    <property type="match status" value="1"/>
</dbReference>
<keyword evidence="2 4" id="KW-0863">Zinc-finger</keyword>
<dbReference type="InterPro" id="IPR041664">
    <property type="entry name" value="AAA_16"/>
</dbReference>
<evidence type="ECO:0000313" key="7">
    <source>
        <dbReference type="Proteomes" id="UP000235786"/>
    </source>
</evidence>
<dbReference type="Gene3D" id="1.25.40.10">
    <property type="entry name" value="Tetratricopeptide repeat domain"/>
    <property type="match status" value="3"/>
</dbReference>
<dbReference type="EMBL" id="KZ613939">
    <property type="protein sequence ID" value="PMD46024.1"/>
    <property type="molecule type" value="Genomic_DNA"/>
</dbReference>
<dbReference type="InterPro" id="IPR011990">
    <property type="entry name" value="TPR-like_helical_dom_sf"/>
</dbReference>
<evidence type="ECO:0000256" key="2">
    <source>
        <dbReference type="ARBA" id="ARBA00022771"/>
    </source>
</evidence>
<accession>A0A2J6S5I0</accession>
<evidence type="ECO:0000256" key="1">
    <source>
        <dbReference type="ARBA" id="ARBA00022723"/>
    </source>
</evidence>
<keyword evidence="3" id="KW-0862">Zinc</keyword>
<evidence type="ECO:0000313" key="6">
    <source>
        <dbReference type="EMBL" id="PMD46024.1"/>
    </source>
</evidence>
<dbReference type="PANTHER" id="PTHR46082:SF6">
    <property type="entry name" value="AAA+ ATPASE DOMAIN-CONTAINING PROTEIN-RELATED"/>
    <property type="match status" value="1"/>
</dbReference>
<dbReference type="PROSITE" id="PS01360">
    <property type="entry name" value="ZF_MYND_1"/>
    <property type="match status" value="1"/>
</dbReference>
<dbReference type="PANTHER" id="PTHR46082">
    <property type="entry name" value="ATP/GTP-BINDING PROTEIN-RELATED"/>
    <property type="match status" value="1"/>
</dbReference>
<dbReference type="InterPro" id="IPR002893">
    <property type="entry name" value="Znf_MYND"/>
</dbReference>
<dbReference type="OrthoDB" id="20872at2759"/>
<dbReference type="InterPro" id="IPR035994">
    <property type="entry name" value="Nucleoside_phosphorylase_sf"/>
</dbReference>
<dbReference type="InterPro" id="IPR019734">
    <property type="entry name" value="TPR_rpt"/>
</dbReference>
<dbReference type="Pfam" id="PF13181">
    <property type="entry name" value="TPR_8"/>
    <property type="match status" value="1"/>
</dbReference>
<dbReference type="Pfam" id="PF13191">
    <property type="entry name" value="AAA_16"/>
    <property type="match status" value="1"/>
</dbReference>
<dbReference type="Pfam" id="PF01048">
    <property type="entry name" value="PNP_UDP_1"/>
    <property type="match status" value="1"/>
</dbReference>
<dbReference type="SUPFAM" id="SSF53167">
    <property type="entry name" value="Purine and uridine phosphorylases"/>
    <property type="match status" value="1"/>
</dbReference>
<keyword evidence="1" id="KW-0479">Metal-binding</keyword>
<name>A0A2J6S5I0_HYAVF</name>
<dbReference type="GO" id="GO:0008270">
    <property type="term" value="F:zinc ion binding"/>
    <property type="evidence" value="ECO:0007669"/>
    <property type="project" value="UniProtKB-KW"/>
</dbReference>
<reference evidence="6 7" key="1">
    <citation type="submission" date="2016-04" db="EMBL/GenBank/DDBJ databases">
        <title>A degradative enzymes factory behind the ericoid mycorrhizal symbiosis.</title>
        <authorList>
            <consortium name="DOE Joint Genome Institute"/>
            <person name="Martino E."/>
            <person name="Morin E."/>
            <person name="Grelet G."/>
            <person name="Kuo A."/>
            <person name="Kohler A."/>
            <person name="Daghino S."/>
            <person name="Barry K."/>
            <person name="Choi C."/>
            <person name="Cichocki N."/>
            <person name="Clum A."/>
            <person name="Copeland A."/>
            <person name="Hainaut M."/>
            <person name="Haridas S."/>
            <person name="Labutti K."/>
            <person name="Lindquist E."/>
            <person name="Lipzen A."/>
            <person name="Khouja H.-R."/>
            <person name="Murat C."/>
            <person name="Ohm R."/>
            <person name="Olson A."/>
            <person name="Spatafora J."/>
            <person name="Veneault-Fourrey C."/>
            <person name="Henrissat B."/>
            <person name="Grigoriev I."/>
            <person name="Martin F."/>
            <person name="Perotto S."/>
        </authorList>
    </citation>
    <scope>NUCLEOTIDE SEQUENCE [LARGE SCALE GENOMIC DNA]</scope>
    <source>
        <strain evidence="6 7">F</strain>
    </source>
</reference>
<organism evidence="6 7">
    <name type="scientific">Hyaloscypha variabilis (strain UAMH 11265 / GT02V1 / F)</name>
    <name type="common">Meliniomyces variabilis</name>
    <dbReference type="NCBI Taxonomy" id="1149755"/>
    <lineage>
        <taxon>Eukaryota</taxon>
        <taxon>Fungi</taxon>
        <taxon>Dikarya</taxon>
        <taxon>Ascomycota</taxon>
        <taxon>Pezizomycotina</taxon>
        <taxon>Leotiomycetes</taxon>
        <taxon>Helotiales</taxon>
        <taxon>Hyaloscyphaceae</taxon>
        <taxon>Hyaloscypha</taxon>
        <taxon>Hyaloscypha variabilis</taxon>
    </lineage>
</organism>
<dbReference type="Proteomes" id="UP000235786">
    <property type="component" value="Unassembled WGS sequence"/>
</dbReference>
<evidence type="ECO:0000256" key="3">
    <source>
        <dbReference type="ARBA" id="ARBA00022833"/>
    </source>
</evidence>
<gene>
    <name evidence="6" type="ORF">L207DRAFT_506991</name>
</gene>
<feature type="domain" description="MYND-type" evidence="5">
    <location>
        <begin position="1343"/>
        <end position="1380"/>
    </location>
</feature>
<dbReference type="SUPFAM" id="SSF52540">
    <property type="entry name" value="P-loop containing nucleoside triphosphate hydrolases"/>
    <property type="match status" value="1"/>
</dbReference>
<dbReference type="Gene3D" id="3.40.50.300">
    <property type="entry name" value="P-loop containing nucleotide triphosphate hydrolases"/>
    <property type="match status" value="1"/>
</dbReference>
<protein>
    <recommendedName>
        <fullName evidence="5">MYND-type domain-containing protein</fullName>
    </recommendedName>
</protein>
<dbReference type="Pfam" id="PF13424">
    <property type="entry name" value="TPR_12"/>
    <property type="match status" value="3"/>
</dbReference>
<dbReference type="SMART" id="SM00028">
    <property type="entry name" value="TPR"/>
    <property type="match status" value="8"/>
</dbReference>
<dbReference type="Gene3D" id="3.40.50.1580">
    <property type="entry name" value="Nucleoside phosphorylase domain"/>
    <property type="match status" value="1"/>
</dbReference>
<dbReference type="SUPFAM" id="SSF144232">
    <property type="entry name" value="HIT/MYND zinc finger-like"/>
    <property type="match status" value="1"/>
</dbReference>
<dbReference type="GO" id="GO:0009116">
    <property type="term" value="P:nucleoside metabolic process"/>
    <property type="evidence" value="ECO:0007669"/>
    <property type="project" value="InterPro"/>
</dbReference>
<dbReference type="Gene3D" id="6.10.140.2220">
    <property type="match status" value="1"/>
</dbReference>
<dbReference type="STRING" id="1149755.A0A2J6S5I0"/>
<keyword evidence="7" id="KW-1185">Reference proteome</keyword>
<dbReference type="InterPro" id="IPR053137">
    <property type="entry name" value="NLR-like"/>
</dbReference>
<dbReference type="PROSITE" id="PS50865">
    <property type="entry name" value="ZF_MYND_2"/>
    <property type="match status" value="1"/>
</dbReference>
<dbReference type="SUPFAM" id="SSF48452">
    <property type="entry name" value="TPR-like"/>
    <property type="match status" value="3"/>
</dbReference>
<dbReference type="InterPro" id="IPR027417">
    <property type="entry name" value="P-loop_NTPase"/>
</dbReference>
<evidence type="ECO:0000259" key="5">
    <source>
        <dbReference type="PROSITE" id="PS50865"/>
    </source>
</evidence>
<sequence>MMDAPQTRKLGLDDYTIGWICALPCEMAASRAMLDELHDNLDQRRNDSNNYIFGSVRAHNIVIACLPSGVYGTTSAATVAIQMLASFPSIRFGIMVGIGGGVPGGDADIRLGDVVVSKPTGTSGGVVQYDFGKTIQGGDFVRIGSLNKPPLSLLTGVSNLEAGHILGLSKIPLHLSEMIARYPSLKAKFTYNGQSHDRLFRSDYEHPHSETTCENCDASRAIERPLREGTDPVIHYGTIASGNQVMKHGATRDRLQRELGILCFEMEAAGLMDSFPCLVVRGICDYADSHKNKLWQEYAAATAAAYAKELVLAIPPNQVLCSPKAVEATMTIEANFTTPFILTGCPRISKFVGRDDYIQAIKSFLLPVTDEGEPKILVLHGVGGIGKTQLAAQFAKSYKDQFSAVFWVNGKTESALRTSLAAIVDRIPSATGLNKDELSGDEDSTEMAIRTVIRWLGLSANFRWLIIFDSIDSQSQFADKSMDSDSQSPSLAYDIRKYLDLMNHGSIIITSRLSYMSQLGKGMTISRVTLDEGLQLLKSINSHIDDEGALDLARRLDGLPLGLSHASCYMAQKGVSPRQYLQKYNEELAGRKKLLEHVPRLSSYNVSLMTTWEMSVAAVQDENPLAIKFLMLSSFLHNTDLHFELFRHSPVPNGDWLYEIARSEDFFLDQIEILSNFSFLQPNDGTDPVSYSIHPVVQDWGRDRLQKMEWIDNLRRCIAIVGAAVPSQGSTEAWETRRRLISHADRCAELLDKYPDSEFEPIALLDQFGRLYFDYHRLDDAERMYKQALRAYRLGLGPNDSMTLGTMNGLAMVHQSQGRLAEAKKLLQAALDGYQETGAFDNIFGVCINFACIYTDEGDLHSAELICRKAMEYLGVSTNVQQKRLTSVLFNLSGIFRQKGLLIEAENLLELALQRYRNVLGPHDIKVYDCMNNLGNIYEKHGRLLDAEDAFQTALSGYSEILGPDHVMTLMVSNSLYCLSAPMTKETIDERVLSCRRTLKKQEDARGLRSLAALGCMVNLGMSLSANGEFEEASTILQQAYQNLNENFGPNHYHTISALSGLGCLYGKQKKLVEARSFLQRALTRSEEVHGREDQRTLHILCNLADLCNDEGRSEEAEAIFLKVIGLYEKTFGVDNVSTLGVVQRLGRFYLNNCRMAEAECNLAKALHGFQKVLGTNHPHTLNVAEELLHLHHIQQLQAPTKVTYEAFCGKPESGGCLFPFAFVEEAPSFLCDKSQTQNSGYDEILRKFLRSTISRHDREILLSRPWTCEICGERARELFHSAIPFLVPGEQSSADFKPTIYDLVIPICRFAGECDRKAEEMAHASSKEILPTGICNTESRTCNTCFLKKNIKLCTGCRTIGYCSKECQTRDWPSHKKYCKQKKQKQSSAPSTS</sequence>